<feature type="binding site" evidence="6">
    <location>
        <position position="254"/>
    </location>
    <ligand>
        <name>Ca(2+)</name>
        <dbReference type="ChEBI" id="CHEBI:29108"/>
        <label>1</label>
    </ligand>
</feature>
<feature type="binding site" evidence="6">
    <location>
        <position position="68"/>
    </location>
    <ligand>
        <name>Ca(2+)</name>
        <dbReference type="ChEBI" id="CHEBI:29108"/>
        <label>1</label>
    </ligand>
</feature>
<dbReference type="GO" id="GO:0005886">
    <property type="term" value="C:plasma membrane"/>
    <property type="evidence" value="ECO:0007669"/>
    <property type="project" value="TreeGrafter"/>
</dbReference>
<dbReference type="GO" id="GO:0009414">
    <property type="term" value="P:response to water deprivation"/>
    <property type="evidence" value="ECO:0007669"/>
    <property type="project" value="TreeGrafter"/>
</dbReference>
<dbReference type="FunFam" id="1.10.220.10:FF:000001">
    <property type="entry name" value="Annexin"/>
    <property type="match status" value="1"/>
</dbReference>
<comment type="caution">
    <text evidence="8">The sequence shown here is derived from an EMBL/GenBank/DDBJ whole genome shotgun (WGS) entry which is preliminary data.</text>
</comment>
<evidence type="ECO:0000256" key="7">
    <source>
        <dbReference type="RuleBase" id="RU003540"/>
    </source>
</evidence>
<comment type="domain">
    <text evidence="7">A pair of annexin repeats may form one binding site for calcium and phospholipid.</text>
</comment>
<dbReference type="InterPro" id="IPR018252">
    <property type="entry name" value="Annexin_repeat_CS"/>
</dbReference>
<dbReference type="InterPro" id="IPR001464">
    <property type="entry name" value="Annexin"/>
</dbReference>
<feature type="binding site" evidence="6">
    <location>
        <position position="28"/>
    </location>
    <ligand>
        <name>Ca(2+)</name>
        <dbReference type="ChEBI" id="CHEBI:29108"/>
        <label>1</label>
    </ligand>
</feature>
<dbReference type="PRINTS" id="PR00196">
    <property type="entry name" value="ANNEXIN"/>
</dbReference>
<dbReference type="PANTHER" id="PTHR10502">
    <property type="entry name" value="ANNEXIN"/>
    <property type="match status" value="1"/>
</dbReference>
<dbReference type="AlphaFoldDB" id="A0AAP0GC17"/>
<keyword evidence="2 7" id="KW-0677">Repeat</keyword>
<dbReference type="FunFam" id="1.10.220.10:FF:000008">
    <property type="entry name" value="Annexin"/>
    <property type="match status" value="1"/>
</dbReference>
<feature type="binding site" evidence="6">
    <location>
        <position position="256"/>
    </location>
    <ligand>
        <name>Ca(2+)</name>
        <dbReference type="ChEBI" id="CHEBI:29108"/>
        <label>1</label>
    </ligand>
</feature>
<keyword evidence="4 7" id="KW-0041">Annexin</keyword>
<sequence>MSTLSIPQFVPPASDDAEQLRKAFSGWGTNEGLIISILSHRSSAHRREIRKAYAVLYGEDLLKALDKELSRDFEKIVLLWVLDHAERDAVLAYDSARRWGPGDRALIEIACARSSDELFAARRAYHARYKRSLEEDVAAHAKGDFRKLLVLLLTAYRYEGPEVNLTLAKSEAKLLHEKIEGKLYADEEIIRVLTTRSKAQLEATFNAYNNAFGHPINKDLKSDPKDHFLSALRAITKCITSPEKYFEKAIRLAINKVGTDEGAVTRIIATRAEVDLKQIKELYHKRNSVLLVHAIKKDTTGDYEDFLVALIGEESA</sequence>
<evidence type="ECO:0000256" key="6">
    <source>
        <dbReference type="PIRSR" id="PIRSR609118-1"/>
    </source>
</evidence>
<name>A0AAP0GC17_9ASPA</name>
<feature type="binding site" evidence="6">
    <location>
        <position position="299"/>
    </location>
    <ligand>
        <name>Ca(2+)</name>
        <dbReference type="ChEBI" id="CHEBI:29108"/>
        <label>1</label>
    </ligand>
</feature>
<dbReference type="PANTHER" id="PTHR10502:SF104">
    <property type="entry name" value="ANNEXIN D1"/>
    <property type="match status" value="1"/>
</dbReference>
<dbReference type="SUPFAM" id="SSF47874">
    <property type="entry name" value="Annexin"/>
    <property type="match status" value="1"/>
</dbReference>
<dbReference type="GO" id="GO:0005737">
    <property type="term" value="C:cytoplasm"/>
    <property type="evidence" value="ECO:0007669"/>
    <property type="project" value="TreeGrafter"/>
</dbReference>
<feature type="binding site" evidence="6">
    <location>
        <position position="258"/>
    </location>
    <ligand>
        <name>Ca(2+)</name>
        <dbReference type="ChEBI" id="CHEBI:29108"/>
        <label>1</label>
    </ligand>
</feature>
<accession>A0AAP0GC17</accession>
<dbReference type="InterPro" id="IPR018502">
    <property type="entry name" value="Annexin_repeat"/>
</dbReference>
<dbReference type="GO" id="GO:0009408">
    <property type="term" value="P:response to heat"/>
    <property type="evidence" value="ECO:0007669"/>
    <property type="project" value="TreeGrafter"/>
</dbReference>
<dbReference type="GO" id="GO:0005509">
    <property type="term" value="F:calcium ion binding"/>
    <property type="evidence" value="ECO:0007669"/>
    <property type="project" value="InterPro"/>
</dbReference>
<dbReference type="InterPro" id="IPR009118">
    <property type="entry name" value="AnnexinD_plant"/>
</dbReference>
<reference evidence="8 9" key="1">
    <citation type="journal article" date="2022" name="Nat. Plants">
        <title>Genomes of leafy and leafless Platanthera orchids illuminate the evolution of mycoheterotrophy.</title>
        <authorList>
            <person name="Li M.H."/>
            <person name="Liu K.W."/>
            <person name="Li Z."/>
            <person name="Lu H.C."/>
            <person name="Ye Q.L."/>
            <person name="Zhang D."/>
            <person name="Wang J.Y."/>
            <person name="Li Y.F."/>
            <person name="Zhong Z.M."/>
            <person name="Liu X."/>
            <person name="Yu X."/>
            <person name="Liu D.K."/>
            <person name="Tu X.D."/>
            <person name="Liu B."/>
            <person name="Hao Y."/>
            <person name="Liao X.Y."/>
            <person name="Jiang Y.T."/>
            <person name="Sun W.H."/>
            <person name="Chen J."/>
            <person name="Chen Y.Q."/>
            <person name="Ai Y."/>
            <person name="Zhai J.W."/>
            <person name="Wu S.S."/>
            <person name="Zhou Z."/>
            <person name="Hsiao Y.Y."/>
            <person name="Wu W.L."/>
            <person name="Chen Y.Y."/>
            <person name="Lin Y.F."/>
            <person name="Hsu J.L."/>
            <person name="Li C.Y."/>
            <person name="Wang Z.W."/>
            <person name="Zhao X."/>
            <person name="Zhong W.Y."/>
            <person name="Ma X.K."/>
            <person name="Ma L."/>
            <person name="Huang J."/>
            <person name="Chen G.Z."/>
            <person name="Huang M.Z."/>
            <person name="Huang L."/>
            <person name="Peng D.H."/>
            <person name="Luo Y.B."/>
            <person name="Zou S.Q."/>
            <person name="Chen S.P."/>
            <person name="Lan S."/>
            <person name="Tsai W.C."/>
            <person name="Van de Peer Y."/>
            <person name="Liu Z.J."/>
        </authorList>
    </citation>
    <scope>NUCLEOTIDE SEQUENCE [LARGE SCALE GENOMIC DNA]</scope>
    <source>
        <strain evidence="8">Lor287</strain>
    </source>
</reference>
<evidence type="ECO:0000313" key="8">
    <source>
        <dbReference type="EMBL" id="KAK8951054.1"/>
    </source>
</evidence>
<dbReference type="FunFam" id="1.10.220.10:FF:000009">
    <property type="entry name" value="Annexin"/>
    <property type="match status" value="1"/>
</dbReference>
<keyword evidence="5 7" id="KW-0111">Calcium/phospholipid-binding</keyword>
<protein>
    <recommendedName>
        <fullName evidence="7">Annexin</fullName>
    </recommendedName>
</protein>
<organism evidence="8 9">
    <name type="scientific">Platanthera zijinensis</name>
    <dbReference type="NCBI Taxonomy" id="2320716"/>
    <lineage>
        <taxon>Eukaryota</taxon>
        <taxon>Viridiplantae</taxon>
        <taxon>Streptophyta</taxon>
        <taxon>Embryophyta</taxon>
        <taxon>Tracheophyta</taxon>
        <taxon>Spermatophyta</taxon>
        <taxon>Magnoliopsida</taxon>
        <taxon>Liliopsida</taxon>
        <taxon>Asparagales</taxon>
        <taxon>Orchidaceae</taxon>
        <taxon>Orchidoideae</taxon>
        <taxon>Orchideae</taxon>
        <taxon>Orchidinae</taxon>
        <taxon>Platanthera</taxon>
    </lineage>
</organism>
<dbReference type="PROSITE" id="PS00223">
    <property type="entry name" value="ANNEXIN_1"/>
    <property type="match status" value="1"/>
</dbReference>
<dbReference type="Gene3D" id="1.10.220.10">
    <property type="entry name" value="Annexin"/>
    <property type="match status" value="4"/>
</dbReference>
<dbReference type="GO" id="GO:0009409">
    <property type="term" value="P:response to cold"/>
    <property type="evidence" value="ECO:0007669"/>
    <property type="project" value="TreeGrafter"/>
</dbReference>
<dbReference type="PROSITE" id="PS51897">
    <property type="entry name" value="ANNEXIN_2"/>
    <property type="match status" value="4"/>
</dbReference>
<dbReference type="PRINTS" id="PR01814">
    <property type="entry name" value="ANNEXINPLANT"/>
</dbReference>
<feature type="binding site" evidence="6">
    <location>
        <position position="26"/>
    </location>
    <ligand>
        <name>Ca(2+)</name>
        <dbReference type="ChEBI" id="CHEBI:29108"/>
        <label>1</label>
    </ligand>
</feature>
<dbReference type="GO" id="GO:0001786">
    <property type="term" value="F:phosphatidylserine binding"/>
    <property type="evidence" value="ECO:0007669"/>
    <property type="project" value="TreeGrafter"/>
</dbReference>
<dbReference type="FunFam" id="1.10.220.10:FF:000006">
    <property type="entry name" value="Annexin"/>
    <property type="match status" value="1"/>
</dbReference>
<dbReference type="Proteomes" id="UP001418222">
    <property type="component" value="Unassembled WGS sequence"/>
</dbReference>
<dbReference type="GO" id="GO:0009651">
    <property type="term" value="P:response to salt stress"/>
    <property type="evidence" value="ECO:0007669"/>
    <property type="project" value="TreeGrafter"/>
</dbReference>
<dbReference type="InterPro" id="IPR037104">
    <property type="entry name" value="Annexin_sf"/>
</dbReference>
<dbReference type="EMBL" id="JBBWWQ010000003">
    <property type="protein sequence ID" value="KAK8951054.1"/>
    <property type="molecule type" value="Genomic_DNA"/>
</dbReference>
<comment type="similarity">
    <text evidence="7">Belongs to the annexin family.</text>
</comment>
<keyword evidence="1 6" id="KW-0479">Metal-binding</keyword>
<feature type="binding site" evidence="6">
    <location>
        <position position="24"/>
    </location>
    <ligand>
        <name>Ca(2+)</name>
        <dbReference type="ChEBI" id="CHEBI:29108"/>
        <label>1</label>
    </ligand>
</feature>
<evidence type="ECO:0000313" key="9">
    <source>
        <dbReference type="Proteomes" id="UP001418222"/>
    </source>
</evidence>
<dbReference type="SMART" id="SM00335">
    <property type="entry name" value="ANX"/>
    <property type="match status" value="4"/>
</dbReference>
<proteinExistence type="inferred from homology"/>
<dbReference type="Pfam" id="PF00191">
    <property type="entry name" value="Annexin"/>
    <property type="match status" value="4"/>
</dbReference>
<evidence type="ECO:0000256" key="4">
    <source>
        <dbReference type="ARBA" id="ARBA00023216"/>
    </source>
</evidence>
<dbReference type="GO" id="GO:0005544">
    <property type="term" value="F:calcium-dependent phospholipid binding"/>
    <property type="evidence" value="ECO:0007669"/>
    <property type="project" value="UniProtKB-KW"/>
</dbReference>
<feature type="binding site" evidence="6">
    <location>
        <position position="304"/>
    </location>
    <ligand>
        <name>Ca(2+)</name>
        <dbReference type="ChEBI" id="CHEBI:29108"/>
        <label>1</label>
    </ligand>
</feature>
<keyword evidence="3 6" id="KW-0106">Calcium</keyword>
<feature type="binding site" evidence="6">
    <location>
        <position position="298"/>
    </location>
    <ligand>
        <name>Ca(2+)</name>
        <dbReference type="ChEBI" id="CHEBI:29108"/>
        <label>3</label>
    </ligand>
</feature>
<keyword evidence="9" id="KW-1185">Reference proteome</keyword>
<evidence type="ECO:0000256" key="1">
    <source>
        <dbReference type="ARBA" id="ARBA00022723"/>
    </source>
</evidence>
<evidence type="ECO:0000256" key="3">
    <source>
        <dbReference type="ARBA" id="ARBA00022837"/>
    </source>
</evidence>
<evidence type="ECO:0000256" key="5">
    <source>
        <dbReference type="ARBA" id="ARBA00023302"/>
    </source>
</evidence>
<evidence type="ECO:0000256" key="2">
    <source>
        <dbReference type="ARBA" id="ARBA00022737"/>
    </source>
</evidence>
<gene>
    <name evidence="8" type="primary">ANN1</name>
    <name evidence="8" type="ORF">KSP39_PZI003472</name>
</gene>